<organism evidence="1 2">
    <name type="scientific">Pseudonocardia lutea</name>
    <dbReference type="NCBI Taxonomy" id="2172015"/>
    <lineage>
        <taxon>Bacteria</taxon>
        <taxon>Bacillati</taxon>
        <taxon>Actinomycetota</taxon>
        <taxon>Actinomycetes</taxon>
        <taxon>Pseudonocardiales</taxon>
        <taxon>Pseudonocardiaceae</taxon>
        <taxon>Pseudonocardia</taxon>
    </lineage>
</organism>
<evidence type="ECO:0000313" key="1">
    <source>
        <dbReference type="EMBL" id="MFC5951098.1"/>
    </source>
</evidence>
<protein>
    <submittedName>
        <fullName evidence="1">Uncharacterized protein</fullName>
    </submittedName>
</protein>
<dbReference type="EMBL" id="JBHSQK010000063">
    <property type="protein sequence ID" value="MFC5951098.1"/>
    <property type="molecule type" value="Genomic_DNA"/>
</dbReference>
<comment type="caution">
    <text evidence="1">The sequence shown here is derived from an EMBL/GenBank/DDBJ whole genome shotgun (WGS) entry which is preliminary data.</text>
</comment>
<dbReference type="RefSeq" id="WP_379568719.1">
    <property type="nucleotide sequence ID" value="NZ_JBHSQK010000063.1"/>
</dbReference>
<dbReference type="Proteomes" id="UP001596119">
    <property type="component" value="Unassembled WGS sequence"/>
</dbReference>
<name>A0ABW1IBT7_9PSEU</name>
<sequence length="47" mass="4840">MTAAAPVVSAADASGRARWHALALTDPIARLVGFARESTPLLPEHGS</sequence>
<evidence type="ECO:0000313" key="2">
    <source>
        <dbReference type="Proteomes" id="UP001596119"/>
    </source>
</evidence>
<keyword evidence="2" id="KW-1185">Reference proteome</keyword>
<reference evidence="2" key="1">
    <citation type="journal article" date="2019" name="Int. J. Syst. Evol. Microbiol.">
        <title>The Global Catalogue of Microorganisms (GCM) 10K type strain sequencing project: providing services to taxonomists for standard genome sequencing and annotation.</title>
        <authorList>
            <consortium name="The Broad Institute Genomics Platform"/>
            <consortium name="The Broad Institute Genome Sequencing Center for Infectious Disease"/>
            <person name="Wu L."/>
            <person name="Ma J."/>
        </authorList>
    </citation>
    <scope>NUCLEOTIDE SEQUENCE [LARGE SCALE GENOMIC DNA]</scope>
    <source>
        <strain evidence="2">CGMCC 4.7397</strain>
    </source>
</reference>
<proteinExistence type="predicted"/>
<gene>
    <name evidence="1" type="ORF">ACFQH9_22790</name>
</gene>
<accession>A0ABW1IBT7</accession>